<dbReference type="PROSITE" id="PS00518">
    <property type="entry name" value="ZF_RING_1"/>
    <property type="match status" value="1"/>
</dbReference>
<feature type="compositionally biased region" description="Low complexity" evidence="4">
    <location>
        <begin position="1931"/>
        <end position="1955"/>
    </location>
</feature>
<gene>
    <name evidence="5" type="ORF">CTOB1V02_LOCUS1560</name>
</gene>
<feature type="compositionally biased region" description="Pro residues" evidence="4">
    <location>
        <begin position="749"/>
        <end position="763"/>
    </location>
</feature>
<dbReference type="InterPro" id="IPR001841">
    <property type="entry name" value="Znf_RING"/>
</dbReference>
<evidence type="ECO:0000256" key="3">
    <source>
        <dbReference type="ARBA" id="ARBA00022833"/>
    </source>
</evidence>
<feature type="compositionally biased region" description="Polar residues" evidence="4">
    <location>
        <begin position="632"/>
        <end position="658"/>
    </location>
</feature>
<feature type="compositionally biased region" description="Low complexity" evidence="4">
    <location>
        <begin position="1543"/>
        <end position="1554"/>
    </location>
</feature>
<feature type="compositionally biased region" description="Low complexity" evidence="4">
    <location>
        <begin position="1408"/>
        <end position="1420"/>
    </location>
</feature>
<feature type="compositionally biased region" description="Basic residues" evidence="4">
    <location>
        <begin position="1494"/>
        <end position="1525"/>
    </location>
</feature>
<dbReference type="InterPro" id="IPR057031">
    <property type="entry name" value="SFR19-like_C"/>
</dbReference>
<feature type="compositionally biased region" description="Basic residues" evidence="4">
    <location>
        <begin position="1467"/>
        <end position="1478"/>
    </location>
</feature>
<dbReference type="InterPro" id="IPR019787">
    <property type="entry name" value="Znf_PHD-finger"/>
</dbReference>
<dbReference type="GO" id="GO:0008270">
    <property type="term" value="F:zinc ion binding"/>
    <property type="evidence" value="ECO:0007669"/>
    <property type="project" value="UniProtKB-KW"/>
</dbReference>
<name>A0A7R8ZLC0_9CRUS</name>
<dbReference type="CDD" id="cd15545">
    <property type="entry name" value="PHD_BAZ2A_like"/>
    <property type="match status" value="1"/>
</dbReference>
<feature type="compositionally biased region" description="Acidic residues" evidence="4">
    <location>
        <begin position="678"/>
        <end position="689"/>
    </location>
</feature>
<feature type="compositionally biased region" description="Basic and acidic residues" evidence="4">
    <location>
        <begin position="781"/>
        <end position="791"/>
    </location>
</feature>
<dbReference type="Pfam" id="PF00628">
    <property type="entry name" value="PHD"/>
    <property type="match status" value="1"/>
</dbReference>
<feature type="compositionally biased region" description="Basic residues" evidence="4">
    <location>
        <begin position="2148"/>
        <end position="2157"/>
    </location>
</feature>
<feature type="compositionally biased region" description="Basic residues" evidence="4">
    <location>
        <begin position="1283"/>
        <end position="1298"/>
    </location>
</feature>
<dbReference type="Pfam" id="PF23030">
    <property type="entry name" value="SCAF11-like_C"/>
    <property type="match status" value="1"/>
</dbReference>
<feature type="compositionally biased region" description="Basic and acidic residues" evidence="4">
    <location>
        <begin position="957"/>
        <end position="966"/>
    </location>
</feature>
<feature type="compositionally biased region" description="Low complexity" evidence="4">
    <location>
        <begin position="1898"/>
        <end position="1914"/>
    </location>
</feature>
<keyword evidence="2" id="KW-0863">Zinc-finger</keyword>
<proteinExistence type="predicted"/>
<feature type="region of interest" description="Disordered" evidence="4">
    <location>
        <begin position="2134"/>
        <end position="2164"/>
    </location>
</feature>
<feature type="region of interest" description="Disordered" evidence="4">
    <location>
        <begin position="1"/>
        <end position="72"/>
    </location>
</feature>
<dbReference type="InterPro" id="IPR013083">
    <property type="entry name" value="Znf_RING/FYVE/PHD"/>
</dbReference>
<dbReference type="PROSITE" id="PS01359">
    <property type="entry name" value="ZF_PHD_1"/>
    <property type="match status" value="1"/>
</dbReference>
<feature type="compositionally biased region" description="Basic and acidic residues" evidence="4">
    <location>
        <begin position="1000"/>
        <end position="1011"/>
    </location>
</feature>
<keyword evidence="1" id="KW-0479">Metal-binding</keyword>
<dbReference type="InterPro" id="IPR017907">
    <property type="entry name" value="Znf_RING_CS"/>
</dbReference>
<feature type="compositionally biased region" description="Basic residues" evidence="4">
    <location>
        <begin position="1305"/>
        <end position="1314"/>
    </location>
</feature>
<evidence type="ECO:0000256" key="1">
    <source>
        <dbReference type="ARBA" id="ARBA00022723"/>
    </source>
</evidence>
<feature type="compositionally biased region" description="Pro residues" evidence="4">
    <location>
        <begin position="1886"/>
        <end position="1897"/>
    </location>
</feature>
<organism evidence="5">
    <name type="scientific">Cyprideis torosa</name>
    <dbReference type="NCBI Taxonomy" id="163714"/>
    <lineage>
        <taxon>Eukaryota</taxon>
        <taxon>Metazoa</taxon>
        <taxon>Ecdysozoa</taxon>
        <taxon>Arthropoda</taxon>
        <taxon>Crustacea</taxon>
        <taxon>Oligostraca</taxon>
        <taxon>Ostracoda</taxon>
        <taxon>Podocopa</taxon>
        <taxon>Podocopida</taxon>
        <taxon>Cytherocopina</taxon>
        <taxon>Cytheroidea</taxon>
        <taxon>Cytherideidae</taxon>
        <taxon>Cyprideis</taxon>
    </lineage>
</organism>
<feature type="region of interest" description="Disordered" evidence="4">
    <location>
        <begin position="1879"/>
        <end position="2052"/>
    </location>
</feature>
<feature type="compositionally biased region" description="Low complexity" evidence="4">
    <location>
        <begin position="1739"/>
        <end position="1768"/>
    </location>
</feature>
<feature type="compositionally biased region" description="Basic and acidic residues" evidence="4">
    <location>
        <begin position="1139"/>
        <end position="1150"/>
    </location>
</feature>
<dbReference type="InterPro" id="IPR047157">
    <property type="entry name" value="PHRF1/Atg35"/>
</dbReference>
<feature type="compositionally biased region" description="Acidic residues" evidence="4">
    <location>
        <begin position="45"/>
        <end position="63"/>
    </location>
</feature>
<feature type="compositionally biased region" description="Low complexity" evidence="4">
    <location>
        <begin position="573"/>
        <end position="616"/>
    </location>
</feature>
<dbReference type="PANTHER" id="PTHR12618">
    <property type="entry name" value="PHD AND RING FINGER DOMAIN-CONTAINING PROTEIN 1"/>
    <property type="match status" value="1"/>
</dbReference>
<feature type="compositionally biased region" description="Basic and acidic residues" evidence="4">
    <location>
        <begin position="862"/>
        <end position="879"/>
    </location>
</feature>
<dbReference type="InterPro" id="IPR001965">
    <property type="entry name" value="Znf_PHD"/>
</dbReference>
<feature type="region of interest" description="Disordered" evidence="4">
    <location>
        <begin position="236"/>
        <end position="406"/>
    </location>
</feature>
<keyword evidence="3" id="KW-0862">Zinc</keyword>
<feature type="compositionally biased region" description="Acidic residues" evidence="4">
    <location>
        <begin position="980"/>
        <end position="999"/>
    </location>
</feature>
<dbReference type="SUPFAM" id="SSF57850">
    <property type="entry name" value="RING/U-box"/>
    <property type="match status" value="1"/>
</dbReference>
<feature type="compositionally biased region" description="Basic and acidic residues" evidence="4">
    <location>
        <begin position="26"/>
        <end position="41"/>
    </location>
</feature>
<reference evidence="5" key="1">
    <citation type="submission" date="2020-11" db="EMBL/GenBank/DDBJ databases">
        <authorList>
            <person name="Tran Van P."/>
        </authorList>
    </citation>
    <scope>NUCLEOTIDE SEQUENCE</scope>
</reference>
<dbReference type="PANTHER" id="PTHR12618:SF20">
    <property type="entry name" value="PHD AND RING FINGER DOMAIN-CONTAINING PROTEIN 1"/>
    <property type="match status" value="1"/>
</dbReference>
<feature type="region of interest" description="Disordered" evidence="4">
    <location>
        <begin position="557"/>
        <end position="1813"/>
    </location>
</feature>
<feature type="compositionally biased region" description="Polar residues" evidence="4">
    <location>
        <begin position="2033"/>
        <end position="2045"/>
    </location>
</feature>
<feature type="compositionally biased region" description="Basic and acidic residues" evidence="4">
    <location>
        <begin position="1111"/>
        <end position="1127"/>
    </location>
</feature>
<accession>A0A7R8ZLC0</accession>
<feature type="compositionally biased region" description="Low complexity" evidence="4">
    <location>
        <begin position="1658"/>
        <end position="1679"/>
    </location>
</feature>
<dbReference type="PROSITE" id="PS50016">
    <property type="entry name" value="ZF_PHD_2"/>
    <property type="match status" value="1"/>
</dbReference>
<dbReference type="InterPro" id="IPR019786">
    <property type="entry name" value="Zinc_finger_PHD-type_CS"/>
</dbReference>
<dbReference type="EMBL" id="OB660225">
    <property type="protein sequence ID" value="CAD7223578.1"/>
    <property type="molecule type" value="Genomic_DNA"/>
</dbReference>
<feature type="compositionally biased region" description="Basic and acidic residues" evidence="4">
    <location>
        <begin position="263"/>
        <end position="289"/>
    </location>
</feature>
<feature type="compositionally biased region" description="Basic and acidic residues" evidence="4">
    <location>
        <begin position="1212"/>
        <end position="1226"/>
    </location>
</feature>
<feature type="compositionally biased region" description="Basic and acidic residues" evidence="4">
    <location>
        <begin position="1576"/>
        <end position="1585"/>
    </location>
</feature>
<dbReference type="InterPro" id="IPR011011">
    <property type="entry name" value="Znf_FYVE_PHD"/>
</dbReference>
<evidence type="ECO:0000313" key="5">
    <source>
        <dbReference type="EMBL" id="CAD7223578.1"/>
    </source>
</evidence>
<sequence length="2164" mass="235962">MPAEKKGPGSQASADGFTCSPSSSRLDTELDLHSSEAKDTSSSENENDSSDQSSDEGSDDDEGSSSSGTEDGNQDIPRCAICLRKLTDQLLGSPEGCDHTFCLMCIEEWSKNVNTCPVDRATFNLILVRRGKEPEKVIRRISVEEQRELAAADEAQDVLDLTYCEICGRSDNEHELLLCDSCDLGYHLYCLTPALPAVPDADWFCPECTMSSARSLAVETGISEAQALSILQESVASSLPPGTGNGITVPSQGTRARRPRTQQTERIRITIERRRRRLAEQEEELHAEGGEEDEESSESSFDEEEEEEAEADVEEGSAAQATPKTVRKTRRRKTKSKRKKTVRKPKSGKATTRRKKRKSTTKAKTTTRKRKIGRGKKRKTTGRRRKGKGRKRSSVRRGRVSKTLTSVTQSIRCRLAESLGLRKTARGSLRSPQIRGAALPYLHSTTFTPGGVAPEWSGRTFGGTASVLRGLRNSAGIPTLKLFGGRDDMDMSDDDLGYEARSYYEQQAGRGLGGGGVLAATSSAARTARTSPPKVTNFDLVGSILDLQTIWHSDQSPAVTVDSSGNIKPLRRGPLSLSPSDGGSARQSPGSSSPGRSSGSVGSPSRSNSNPSSSSPTKDVVEGESHLPMKPSSPTGAGSSGLANVSSGGSESNDNVTAQEEVDLYSDIEDAPRKDETTSEDDDEDDEEAHGDVISDLLRQGKAAERGIVEEPCAAAGPAAVGDLEKSSDEESENLMVIDLTPPPEKESPPTPPEEPDPNPPPSEVKVEAGGSGGAASPSPQEDRARPRFRDGLSPPPRLVGGANDELVPPPHYDGDVTPPPEDTRPAAPPEPLTPPADDINEQISSPEAPVEEGEAVVVDEAEGRSPEEEVKPSRKAEDGNTSPRLPPELETIDSPERETAETPIPQSKPLFPIIDNASGEGEMVGSSFRQHWPTLQEKLDAIMSGKDSAASPQQNDQKRRNESPTRRSPHLSPPGETEVISETEENLPEDGEIVDDEMFDQRDRQEHLSEVTEEVVDTLPHRTMPSVIGTIHCQEPPQPPLSSLLSEAAFIPNGRSPPPPPSELPSLLSLPMPPSLETSDRSRRKRKRLWKRSEESEDSDAENRRKRRTSTGEEGSRGRKLLREIPRTPPPVNSPPFDHPHRGSEEIPEKQPPGFEAEEEANPSWKGLSRANRKRTYRRGSLSGSDKGNRRSRGSSPTEKRPQGKRRDKKARGSVERYDVRHAVDTVRSSTRYSPFGKPRFPLAENRSPSPSRGGKRRRHRSSGSISRGHHHLRSRSSGSPRRNRDRRSRSKKRRRQDRSLSPSRKKDKRQRSRSGSPERRRKSLRRRSSSPDHHRKARRRTPSPHDSRHHRRNRKKAKSRRSYSPRSREAFLMDDEDSISDLSLSLSPVFPPTSFVLRPPRRRQVAYSPSSPEPYASPDRPPRSKSRNYWSPDRMGARDKTGDERDVSPPLHPRATRIVAPTSSVKKKEKKKKKKAAAGGPSTREQAGGKGNLRRKAKKKSPSPRPRPRRDRSRSGSPKRKDTRKHDEPKKPDHGSKPRPVEVVTVSDSSSVHSDEVQVIGQTSPRSRSRSRSPSKERRKEPVKFSFIRKSRAAAKRDSLRAGNAFSRLSSDDSRSRSRSRPRSYSRGGSRSRSRSRSRSKSWSSTPSPPRRTRSRSPSPGTSTPQPQPAQVVPTTEQEAEQTSERLRPKSPAAEQYDPFHSSPSSTSSPRPPDGGEVPPGTPSSAGTPVTDEPSKQRSPSPLSSSRSRGLPQSIPSHQPLSVPVSSLPPPSQSPLNEISLSSGKEKTPPSVAIPALQSPPPCSSSASISLSSASTASRLNSLLMATATSCTTVVSPSTSLQRDLSSFLASSAPATLFTSAAPGPIQTLAPSFSSSSVTSIPLLTPPSQQPPPPATTTTIPSLDDLISSIISKPPPVLPSSRSTTSLFPAPSKKSASAIAASSSPYSPQSPQSDEMEGLFDPPPDKPPSTAKRKRPSQAAVGSPQEPFPPSSKETAASRAKKVNKFDILFGGIFPTGKSNQKPSKSKGKSRTNQAAPQTNNNGAEEDIPGSAVELMNSEKLLSKLNRQERAADEVKMILKPYFHRREITKEIYKEVMRRSVPKICHSKSKEINPIKIRTLVEGYIKKVRHEVKHQKVPQPSTGARASKRSVRRARASATGGV</sequence>
<protein>
    <submittedName>
        <fullName evidence="5">Uncharacterized protein</fullName>
    </submittedName>
</protein>
<dbReference type="PROSITE" id="PS50089">
    <property type="entry name" value="ZF_RING_2"/>
    <property type="match status" value="1"/>
</dbReference>
<dbReference type="Pfam" id="PF13639">
    <property type="entry name" value="zf-RING_2"/>
    <property type="match status" value="1"/>
</dbReference>
<feature type="compositionally biased region" description="Polar residues" evidence="4">
    <location>
        <begin position="557"/>
        <end position="566"/>
    </location>
</feature>
<dbReference type="Gene3D" id="3.30.40.10">
    <property type="entry name" value="Zinc/RING finger domain, C3HC4 (zinc finger)"/>
    <property type="match status" value="2"/>
</dbReference>
<dbReference type="SMART" id="SM00249">
    <property type="entry name" value="PHD"/>
    <property type="match status" value="1"/>
</dbReference>
<evidence type="ECO:0000256" key="2">
    <source>
        <dbReference type="ARBA" id="ARBA00022771"/>
    </source>
</evidence>
<feature type="compositionally biased region" description="Acidic residues" evidence="4">
    <location>
        <begin position="850"/>
        <end position="861"/>
    </location>
</feature>
<feature type="compositionally biased region" description="Basic residues" evidence="4">
    <location>
        <begin position="325"/>
        <end position="400"/>
    </location>
</feature>
<feature type="compositionally biased region" description="Basic residues" evidence="4">
    <location>
        <begin position="1255"/>
        <end position="1276"/>
    </location>
</feature>
<dbReference type="SMART" id="SM00184">
    <property type="entry name" value="RING"/>
    <property type="match status" value="2"/>
</dbReference>
<dbReference type="SUPFAM" id="SSF57903">
    <property type="entry name" value="FYVE/PHD zinc finger"/>
    <property type="match status" value="1"/>
</dbReference>
<feature type="compositionally biased region" description="Basic residues" evidence="4">
    <location>
        <begin position="1619"/>
        <end position="1642"/>
    </location>
</feature>
<evidence type="ECO:0000256" key="4">
    <source>
        <dbReference type="SAM" id="MobiDB-lite"/>
    </source>
</evidence>
<feature type="compositionally biased region" description="Basic and acidic residues" evidence="4">
    <location>
        <begin position="1526"/>
        <end position="1542"/>
    </location>
</feature>
<feature type="compositionally biased region" description="Acidic residues" evidence="4">
    <location>
        <begin position="660"/>
        <end position="669"/>
    </location>
</feature>
<feature type="compositionally biased region" description="Basic residues" evidence="4">
    <location>
        <begin position="1321"/>
        <end position="1365"/>
    </location>
</feature>
<feature type="compositionally biased region" description="Basic and acidic residues" evidence="4">
    <location>
        <begin position="1437"/>
        <end position="1449"/>
    </location>
</feature>
<dbReference type="OrthoDB" id="1935339at2759"/>
<feature type="compositionally biased region" description="Acidic residues" evidence="4">
    <location>
        <begin position="290"/>
        <end position="315"/>
    </location>
</feature>